<evidence type="ECO:0000313" key="1">
    <source>
        <dbReference type="EMBL" id="CDI03168.1"/>
    </source>
</evidence>
<reference evidence="1" key="2">
    <citation type="submission" date="2014-03" db="EMBL/GenBank/DDBJ databases">
        <title>Candidatus Competibacter-lineage genomes retrieved from metagenomes reveal functional metabolic diversity.</title>
        <authorList>
            <person name="McIlroy S.J."/>
            <person name="Albertsen M."/>
            <person name="Andresen E.K."/>
            <person name="Saunders A.M."/>
            <person name="Kristiansen R."/>
            <person name="Stokholm-Bjerregaard M."/>
            <person name="Nielsen K.L."/>
            <person name="Nielsen P.H."/>
        </authorList>
    </citation>
    <scope>NUCLEOTIDE SEQUENCE</scope>
    <source>
        <strain evidence="1">Run_A_D11</strain>
    </source>
</reference>
<dbReference type="AlphaFoldDB" id="W6MDN4"/>
<evidence type="ECO:0000313" key="2">
    <source>
        <dbReference type="Proteomes" id="UP000035760"/>
    </source>
</evidence>
<dbReference type="Proteomes" id="UP000035760">
    <property type="component" value="Unassembled WGS sequence"/>
</dbReference>
<protein>
    <submittedName>
        <fullName evidence="1">Uncharacterized protein</fullName>
    </submittedName>
</protein>
<dbReference type="RefSeq" id="WP_048673709.1">
    <property type="nucleotide sequence ID" value="NZ_CBTJ020000049.1"/>
</dbReference>
<organism evidence="1 2">
    <name type="scientific">Candidatus Competibacter denitrificans Run_A_D11</name>
    <dbReference type="NCBI Taxonomy" id="1400863"/>
    <lineage>
        <taxon>Bacteria</taxon>
        <taxon>Pseudomonadati</taxon>
        <taxon>Pseudomonadota</taxon>
        <taxon>Gammaproteobacteria</taxon>
        <taxon>Candidatus Competibacteraceae</taxon>
        <taxon>Candidatus Competibacter</taxon>
    </lineage>
</organism>
<dbReference type="STRING" id="1400863.BN873_410015"/>
<proteinExistence type="predicted"/>
<dbReference type="OrthoDB" id="6197922at2"/>
<dbReference type="EMBL" id="CBTJ020000049">
    <property type="protein sequence ID" value="CDI03168.1"/>
    <property type="molecule type" value="Genomic_DNA"/>
</dbReference>
<keyword evidence="2" id="KW-1185">Reference proteome</keyword>
<gene>
    <name evidence="1" type="ORF">BN873_410015</name>
</gene>
<reference evidence="1" key="1">
    <citation type="submission" date="2013-07" db="EMBL/GenBank/DDBJ databases">
        <authorList>
            <person name="McIlroy S."/>
        </authorList>
    </citation>
    <scope>NUCLEOTIDE SEQUENCE [LARGE SCALE GENOMIC DNA]</scope>
    <source>
        <strain evidence="1">Run_A_D11</strain>
    </source>
</reference>
<accession>W6MDN4</accession>
<comment type="caution">
    <text evidence="1">The sequence shown here is derived from an EMBL/GenBank/DDBJ whole genome shotgun (WGS) entry which is preliminary data.</text>
</comment>
<sequence length="153" mass="17801">MHIVDDPTLALIARFVGEAQDVSMSDADFLFGQVAAIKRYVRQFPVAERQARALEWIETYAQDYRQQWQKRLAVHALAKARCPDCPLAGGDRSTPCAVHERWLDLLRRYTANEMSSRQYIEYALQLLNAQKDRLKVTKIRCHLQYDFLTILDD</sequence>
<name>W6MDN4_9GAMM</name>